<dbReference type="InterPro" id="IPR001138">
    <property type="entry name" value="Zn2Cys6_DnaBD"/>
</dbReference>
<dbReference type="PROSITE" id="PS00463">
    <property type="entry name" value="ZN2_CY6_FUNGAL_1"/>
    <property type="match status" value="1"/>
</dbReference>
<dbReference type="GeneID" id="83202425"/>
<protein>
    <recommendedName>
        <fullName evidence="6">Zn(2)-C6 fungal-type domain-containing protein</fullName>
    </recommendedName>
</protein>
<reference evidence="7" key="1">
    <citation type="submission" date="2022-11" db="EMBL/GenBank/DDBJ databases">
        <authorList>
            <person name="Petersen C."/>
        </authorList>
    </citation>
    <scope>NUCLEOTIDE SEQUENCE</scope>
    <source>
        <strain evidence="7">IBT 19713</strain>
    </source>
</reference>
<organism evidence="7 8">
    <name type="scientific">Penicillium chermesinum</name>
    <dbReference type="NCBI Taxonomy" id="63820"/>
    <lineage>
        <taxon>Eukaryota</taxon>
        <taxon>Fungi</taxon>
        <taxon>Dikarya</taxon>
        <taxon>Ascomycota</taxon>
        <taxon>Pezizomycotina</taxon>
        <taxon>Eurotiomycetes</taxon>
        <taxon>Eurotiomycetidae</taxon>
        <taxon>Eurotiales</taxon>
        <taxon>Aspergillaceae</taxon>
        <taxon>Penicillium</taxon>
    </lineage>
</organism>
<evidence type="ECO:0000256" key="3">
    <source>
        <dbReference type="ARBA" id="ARBA00023163"/>
    </source>
</evidence>
<dbReference type="OrthoDB" id="5419315at2759"/>
<gene>
    <name evidence="7" type="ORF">N7468_005826</name>
</gene>
<evidence type="ECO:0000313" key="8">
    <source>
        <dbReference type="Proteomes" id="UP001150941"/>
    </source>
</evidence>
<dbReference type="GO" id="GO:0008270">
    <property type="term" value="F:zinc ion binding"/>
    <property type="evidence" value="ECO:0007669"/>
    <property type="project" value="InterPro"/>
</dbReference>
<name>A0A9W9TNC2_9EURO</name>
<reference evidence="7" key="2">
    <citation type="journal article" date="2023" name="IMA Fungus">
        <title>Comparative genomic study of the Penicillium genus elucidates a diverse pangenome and 15 lateral gene transfer events.</title>
        <authorList>
            <person name="Petersen C."/>
            <person name="Sorensen T."/>
            <person name="Nielsen M.R."/>
            <person name="Sondergaard T.E."/>
            <person name="Sorensen J.L."/>
            <person name="Fitzpatrick D.A."/>
            <person name="Frisvad J.C."/>
            <person name="Nielsen K.L."/>
        </authorList>
    </citation>
    <scope>NUCLEOTIDE SEQUENCE</scope>
    <source>
        <strain evidence="7">IBT 19713</strain>
    </source>
</reference>
<dbReference type="RefSeq" id="XP_058330862.1">
    <property type="nucleotide sequence ID" value="XM_058475122.1"/>
</dbReference>
<feature type="compositionally biased region" description="Basic and acidic residues" evidence="5">
    <location>
        <begin position="85"/>
        <end position="95"/>
    </location>
</feature>
<keyword evidence="2" id="KW-0238">DNA-binding</keyword>
<dbReference type="GO" id="GO:0005634">
    <property type="term" value="C:nucleus"/>
    <property type="evidence" value="ECO:0007669"/>
    <property type="project" value="TreeGrafter"/>
</dbReference>
<feature type="domain" description="Zn(2)-C6 fungal-type" evidence="6">
    <location>
        <begin position="16"/>
        <end position="46"/>
    </location>
</feature>
<dbReference type="Proteomes" id="UP001150941">
    <property type="component" value="Unassembled WGS sequence"/>
</dbReference>
<dbReference type="Gene3D" id="4.10.240.10">
    <property type="entry name" value="Zn(2)-C6 fungal-type DNA-binding domain"/>
    <property type="match status" value="1"/>
</dbReference>
<evidence type="ECO:0000256" key="5">
    <source>
        <dbReference type="SAM" id="MobiDB-lite"/>
    </source>
</evidence>
<dbReference type="GO" id="GO:0000976">
    <property type="term" value="F:transcription cis-regulatory region binding"/>
    <property type="evidence" value="ECO:0007669"/>
    <property type="project" value="TreeGrafter"/>
</dbReference>
<keyword evidence="4" id="KW-0539">Nucleus</keyword>
<evidence type="ECO:0000256" key="2">
    <source>
        <dbReference type="ARBA" id="ARBA00023125"/>
    </source>
</evidence>
<keyword evidence="3" id="KW-0804">Transcription</keyword>
<dbReference type="InterPro" id="IPR036864">
    <property type="entry name" value="Zn2-C6_fun-type_DNA-bd_sf"/>
</dbReference>
<dbReference type="CDD" id="cd00067">
    <property type="entry name" value="GAL4"/>
    <property type="match status" value="1"/>
</dbReference>
<dbReference type="SMART" id="SM00066">
    <property type="entry name" value="GAL4"/>
    <property type="match status" value="1"/>
</dbReference>
<accession>A0A9W9TNC2</accession>
<dbReference type="SUPFAM" id="SSF57701">
    <property type="entry name" value="Zn2/Cys6 DNA-binding domain"/>
    <property type="match status" value="1"/>
</dbReference>
<keyword evidence="8" id="KW-1185">Reference proteome</keyword>
<dbReference type="AlphaFoldDB" id="A0A9W9TNC2"/>
<sequence>MPRKPTPAEKQRVRTGCLTCRKRRRKCDEQKPRCANCEVKGFTCKYACVQFVPPASTNALPSRYSSITFIDESPVTHSSNKNKSKQREPTPEGNERVGSTPSVQTTFGDFGPNKELPLPDFGQKLVSYTPAEPRLALSLSWQVLLQSRSNRALQATILAFSAGQRSLISLNHNQDIDGLLRFRKEAEESLSMQPHLELGDSLFWLTLRIDLAASIAVEQAPIMPFSSFVQRDGSPVHSHQNISTTNSVKHAYRHILCLLAHALSLLYGVSDVTPPDLAVQWTYLWTDCQKWYNERPTDTQQIVDFRGSEADQIDPDHNSSFPILIYTTPMALAANVVYHTMSLLLLTHKPRLLKSLPGPRCFTSHIWHAQSIAGIATSNDSPYQWDPIMVSSILLIARDMTHESQQLSLMGRLQKISAVTGINLVDEMRMLQRTWDVARCEELEGEEMI</sequence>
<proteinExistence type="predicted"/>
<dbReference type="EMBL" id="JAPQKS010000004">
    <property type="protein sequence ID" value="KAJ5232870.1"/>
    <property type="molecule type" value="Genomic_DNA"/>
</dbReference>
<dbReference type="PANTHER" id="PTHR37534">
    <property type="entry name" value="TRANSCRIPTIONAL ACTIVATOR PROTEIN UGA3"/>
    <property type="match status" value="1"/>
</dbReference>
<dbReference type="GO" id="GO:0045944">
    <property type="term" value="P:positive regulation of transcription by RNA polymerase II"/>
    <property type="evidence" value="ECO:0007669"/>
    <property type="project" value="TreeGrafter"/>
</dbReference>
<keyword evidence="1" id="KW-0805">Transcription regulation</keyword>
<evidence type="ECO:0000259" key="6">
    <source>
        <dbReference type="PROSITE" id="PS50048"/>
    </source>
</evidence>
<dbReference type="PROSITE" id="PS50048">
    <property type="entry name" value="ZN2_CY6_FUNGAL_2"/>
    <property type="match status" value="1"/>
</dbReference>
<evidence type="ECO:0000313" key="7">
    <source>
        <dbReference type="EMBL" id="KAJ5232870.1"/>
    </source>
</evidence>
<feature type="compositionally biased region" description="Polar residues" evidence="5">
    <location>
        <begin position="97"/>
        <end position="107"/>
    </location>
</feature>
<dbReference type="Pfam" id="PF00172">
    <property type="entry name" value="Zn_clus"/>
    <property type="match status" value="1"/>
</dbReference>
<evidence type="ECO:0000256" key="4">
    <source>
        <dbReference type="ARBA" id="ARBA00023242"/>
    </source>
</evidence>
<dbReference type="PANTHER" id="PTHR37534:SF4">
    <property type="entry name" value="ZN(II)2CYS6 TRANSCRIPTION FACTOR (EUROFUNG)"/>
    <property type="match status" value="1"/>
</dbReference>
<feature type="region of interest" description="Disordered" evidence="5">
    <location>
        <begin position="71"/>
        <end position="109"/>
    </location>
</feature>
<comment type="caution">
    <text evidence="7">The sequence shown here is derived from an EMBL/GenBank/DDBJ whole genome shotgun (WGS) entry which is preliminary data.</text>
</comment>
<evidence type="ECO:0000256" key="1">
    <source>
        <dbReference type="ARBA" id="ARBA00023015"/>
    </source>
</evidence>
<dbReference type="GO" id="GO:0000981">
    <property type="term" value="F:DNA-binding transcription factor activity, RNA polymerase II-specific"/>
    <property type="evidence" value="ECO:0007669"/>
    <property type="project" value="InterPro"/>
</dbReference>